<feature type="region of interest" description="Disordered" evidence="1">
    <location>
        <begin position="1"/>
        <end position="24"/>
    </location>
</feature>
<keyword evidence="3" id="KW-1185">Reference proteome</keyword>
<dbReference type="Proteomes" id="UP001610563">
    <property type="component" value="Unassembled WGS sequence"/>
</dbReference>
<evidence type="ECO:0000313" key="2">
    <source>
        <dbReference type="EMBL" id="KAL2785112.1"/>
    </source>
</evidence>
<evidence type="ECO:0000313" key="3">
    <source>
        <dbReference type="Proteomes" id="UP001610563"/>
    </source>
</evidence>
<proteinExistence type="predicted"/>
<gene>
    <name evidence="2" type="ORF">BJX66DRAFT_68283</name>
</gene>
<organism evidence="2 3">
    <name type="scientific">Aspergillus keveii</name>
    <dbReference type="NCBI Taxonomy" id="714993"/>
    <lineage>
        <taxon>Eukaryota</taxon>
        <taxon>Fungi</taxon>
        <taxon>Dikarya</taxon>
        <taxon>Ascomycota</taxon>
        <taxon>Pezizomycotina</taxon>
        <taxon>Eurotiomycetes</taxon>
        <taxon>Eurotiomycetidae</taxon>
        <taxon>Eurotiales</taxon>
        <taxon>Aspergillaceae</taxon>
        <taxon>Aspergillus</taxon>
        <taxon>Aspergillus subgen. Nidulantes</taxon>
    </lineage>
</organism>
<reference evidence="2 3" key="1">
    <citation type="submission" date="2024-07" db="EMBL/GenBank/DDBJ databases">
        <title>Section-level genome sequencing and comparative genomics of Aspergillus sections Usti and Cavernicolus.</title>
        <authorList>
            <consortium name="Lawrence Berkeley National Laboratory"/>
            <person name="Nybo J.L."/>
            <person name="Vesth T.C."/>
            <person name="Theobald S."/>
            <person name="Frisvad J.C."/>
            <person name="Larsen T.O."/>
            <person name="Kjaerboelling I."/>
            <person name="Rothschild-Mancinelli K."/>
            <person name="Lyhne E.K."/>
            <person name="Kogle M.E."/>
            <person name="Barry K."/>
            <person name="Clum A."/>
            <person name="Na H."/>
            <person name="Ledsgaard L."/>
            <person name="Lin J."/>
            <person name="Lipzen A."/>
            <person name="Kuo A."/>
            <person name="Riley R."/>
            <person name="Mondo S."/>
            <person name="Labutti K."/>
            <person name="Haridas S."/>
            <person name="Pangalinan J."/>
            <person name="Salamov A.A."/>
            <person name="Simmons B.A."/>
            <person name="Magnuson J.K."/>
            <person name="Chen J."/>
            <person name="Drula E."/>
            <person name="Henrissat B."/>
            <person name="Wiebenga A."/>
            <person name="Lubbers R.J."/>
            <person name="Gomes A.C."/>
            <person name="Makela M.R."/>
            <person name="Stajich J."/>
            <person name="Grigoriev I.V."/>
            <person name="Mortensen U.H."/>
            <person name="De Vries R.P."/>
            <person name="Baker S.E."/>
            <person name="Andersen M.R."/>
        </authorList>
    </citation>
    <scope>NUCLEOTIDE SEQUENCE [LARGE SCALE GENOMIC DNA]</scope>
    <source>
        <strain evidence="2 3">CBS 209.92</strain>
    </source>
</reference>
<evidence type="ECO:0000256" key="1">
    <source>
        <dbReference type="SAM" id="MobiDB-lite"/>
    </source>
</evidence>
<feature type="compositionally biased region" description="Polar residues" evidence="1">
    <location>
        <begin position="1"/>
        <end position="11"/>
    </location>
</feature>
<accession>A0ABR4FQ07</accession>
<comment type="caution">
    <text evidence="2">The sequence shown here is derived from an EMBL/GenBank/DDBJ whole genome shotgun (WGS) entry which is preliminary data.</text>
</comment>
<protein>
    <submittedName>
        <fullName evidence="2">Uncharacterized protein</fullName>
    </submittedName>
</protein>
<sequence>MQLHISSSTRKLSPPHHEAGAAPVLPVWEDSTEANQNDLHKNKGHCGEVTASHLYFLDNPHVHLKEQNARVATIVRSQATDPCGNAEGVSYPILYCGFSLPMYQV</sequence>
<dbReference type="EMBL" id="JBFTWV010000155">
    <property type="protein sequence ID" value="KAL2785112.1"/>
    <property type="molecule type" value="Genomic_DNA"/>
</dbReference>
<name>A0ABR4FQ07_9EURO</name>